<dbReference type="Proteomes" id="UP000307943">
    <property type="component" value="Unassembled WGS sequence"/>
</dbReference>
<name>A0A5C4T2I6_9BACL</name>
<protein>
    <recommendedName>
        <fullName evidence="3">Oligogalacturonate lyase domain-containing protein</fullName>
    </recommendedName>
</protein>
<dbReference type="Gene3D" id="2.130.10.10">
    <property type="entry name" value="YVTN repeat-like/Quinoprotein amine dehydrogenase"/>
    <property type="match status" value="1"/>
</dbReference>
<dbReference type="SUPFAM" id="SSF82171">
    <property type="entry name" value="DPP6 N-terminal domain-like"/>
    <property type="match status" value="1"/>
</dbReference>
<keyword evidence="2" id="KW-1185">Reference proteome</keyword>
<comment type="caution">
    <text evidence="1">The sequence shown here is derived from an EMBL/GenBank/DDBJ whole genome shotgun (WGS) entry which is preliminary data.</text>
</comment>
<sequence length="398" mass="45473">MIEPAFRKRELVPSERISDGDRHAFYGYYDNPAFSGSDRRHLVHRVPFCDRLQQAGDRAEIGFIELDGGKYTPLGETGAWNFQQGSMLQWNPAAPDDEVIYNRVMDGCYHGVVRHVRTGAVRHLEQPVANVDPAGRNALGINFARMFDFRSGYGYADIADRYRTELHPAEDGVFLIDLGTGQSRLVLSLERIWAFLKPIFHMEESKLTLNHITFNRTGTRFVLLARWVPSIGKGHRTALLTANTDGSGLRCLSGDTMQSHYHWRDDRRFVIYGGGRKGRQLYVYKDEESKDGEPEVVDEGYFTSDGHCSYSPDGRWMLYDSYPDRDSLRHLYVYDLIRKRGITLGSYYSPPGITGDIRCDLHPRWNRAGTAISFDSAHEGRRHVYRMDLRELLGGHGL</sequence>
<dbReference type="EMBL" id="VDCQ01000061">
    <property type="protein sequence ID" value="TNJ62349.1"/>
    <property type="molecule type" value="Genomic_DNA"/>
</dbReference>
<evidence type="ECO:0000313" key="2">
    <source>
        <dbReference type="Proteomes" id="UP000307943"/>
    </source>
</evidence>
<dbReference type="RefSeq" id="WP_139606178.1">
    <property type="nucleotide sequence ID" value="NZ_VDCQ01000061.1"/>
</dbReference>
<proteinExistence type="predicted"/>
<gene>
    <name evidence="1" type="ORF">FE784_31160</name>
</gene>
<evidence type="ECO:0008006" key="3">
    <source>
        <dbReference type="Google" id="ProtNLM"/>
    </source>
</evidence>
<accession>A0A5C4T2I6</accession>
<dbReference type="InterPro" id="IPR015943">
    <property type="entry name" value="WD40/YVTN_repeat-like_dom_sf"/>
</dbReference>
<dbReference type="AlphaFoldDB" id="A0A5C4T2I6"/>
<evidence type="ECO:0000313" key="1">
    <source>
        <dbReference type="EMBL" id="TNJ62349.1"/>
    </source>
</evidence>
<organism evidence="1 2">
    <name type="scientific">Paenibacillus hemerocallicola</name>
    <dbReference type="NCBI Taxonomy" id="1172614"/>
    <lineage>
        <taxon>Bacteria</taxon>
        <taxon>Bacillati</taxon>
        <taxon>Bacillota</taxon>
        <taxon>Bacilli</taxon>
        <taxon>Bacillales</taxon>
        <taxon>Paenibacillaceae</taxon>
        <taxon>Paenibacillus</taxon>
    </lineage>
</organism>
<reference evidence="1 2" key="1">
    <citation type="submission" date="2019-05" db="EMBL/GenBank/DDBJ databases">
        <title>We sequenced the genome of Paenibacillus hemerocallicola KCTC 33185 for further insight into its adaptation and study the phylogeny of Paenibacillus.</title>
        <authorList>
            <person name="Narsing Rao M.P."/>
        </authorList>
    </citation>
    <scope>NUCLEOTIDE SEQUENCE [LARGE SCALE GENOMIC DNA]</scope>
    <source>
        <strain evidence="1 2">KCTC 33185</strain>
    </source>
</reference>
<dbReference type="OrthoDB" id="5174394at2"/>